<dbReference type="Pfam" id="PF04014">
    <property type="entry name" value="MazE_antitoxin"/>
    <property type="match status" value="1"/>
</dbReference>
<dbReference type="InterPro" id="IPR007159">
    <property type="entry name" value="SpoVT-AbrB_dom"/>
</dbReference>
<gene>
    <name evidence="2" type="ORF">A2V47_07835</name>
</gene>
<dbReference type="EMBL" id="MEYH01000046">
    <property type="protein sequence ID" value="OGD15855.1"/>
    <property type="molecule type" value="Genomic_DNA"/>
</dbReference>
<dbReference type="InterPro" id="IPR037914">
    <property type="entry name" value="SpoVT-AbrB_sf"/>
</dbReference>
<sequence>MGQISEIRINSQITIPKHIMEKLSLQKGDKVEFDIKGDSIIVKPVLIIDKAQSWFWTKKWQEAEKEADEDMRAGRVKTFDNADNLMKALEE</sequence>
<dbReference type="SMART" id="SM00966">
    <property type="entry name" value="SpoVT_AbrB"/>
    <property type="match status" value="1"/>
</dbReference>
<dbReference type="SUPFAM" id="SSF89447">
    <property type="entry name" value="AbrB/MazE/MraZ-like"/>
    <property type="match status" value="1"/>
</dbReference>
<protein>
    <submittedName>
        <fullName evidence="2">AbrB family transcriptional regulator</fullName>
    </submittedName>
</protein>
<comment type="caution">
    <text evidence="2">The sequence shown here is derived from an EMBL/GenBank/DDBJ whole genome shotgun (WGS) entry which is preliminary data.</text>
</comment>
<evidence type="ECO:0000313" key="3">
    <source>
        <dbReference type="Proteomes" id="UP000177701"/>
    </source>
</evidence>
<dbReference type="AlphaFoldDB" id="A0A1F5ABL9"/>
<dbReference type="NCBIfam" id="TIGR01439">
    <property type="entry name" value="lp_hng_hel_AbrB"/>
    <property type="match status" value="1"/>
</dbReference>
<dbReference type="GO" id="GO:0003677">
    <property type="term" value="F:DNA binding"/>
    <property type="evidence" value="ECO:0007669"/>
    <property type="project" value="InterPro"/>
</dbReference>
<feature type="domain" description="SpoVT-AbrB" evidence="1">
    <location>
        <begin position="5"/>
        <end position="50"/>
    </location>
</feature>
<name>A0A1F5ABL9_9BACT</name>
<evidence type="ECO:0000259" key="1">
    <source>
        <dbReference type="SMART" id="SM00966"/>
    </source>
</evidence>
<dbReference type="Gene3D" id="2.10.260.10">
    <property type="match status" value="1"/>
</dbReference>
<evidence type="ECO:0000313" key="2">
    <source>
        <dbReference type="EMBL" id="OGD15855.1"/>
    </source>
</evidence>
<dbReference type="Proteomes" id="UP000177701">
    <property type="component" value="Unassembled WGS sequence"/>
</dbReference>
<accession>A0A1F5ABL9</accession>
<organism evidence="2 3">
    <name type="scientific">Candidatus Sediminicultor quintus</name>
    <dbReference type="NCBI Taxonomy" id="1797291"/>
    <lineage>
        <taxon>Bacteria</taxon>
        <taxon>Pseudomonadati</taxon>
        <taxon>Atribacterota</taxon>
        <taxon>Candidatus Phoenicimicrobiia</taxon>
        <taxon>Candidatus Pheonicimicrobiales</taxon>
        <taxon>Candidatus Phoenicimicrobiaceae</taxon>
        <taxon>Candidatus Sediminicultor</taxon>
    </lineage>
</organism>
<reference evidence="2 3" key="1">
    <citation type="journal article" date="2016" name="Nat. Commun.">
        <title>Thousands of microbial genomes shed light on interconnected biogeochemical processes in an aquifer system.</title>
        <authorList>
            <person name="Anantharaman K."/>
            <person name="Brown C.T."/>
            <person name="Hug L.A."/>
            <person name="Sharon I."/>
            <person name="Castelle C.J."/>
            <person name="Probst A.J."/>
            <person name="Thomas B.C."/>
            <person name="Singh A."/>
            <person name="Wilkins M.J."/>
            <person name="Karaoz U."/>
            <person name="Brodie E.L."/>
            <person name="Williams K.H."/>
            <person name="Hubbard S.S."/>
            <person name="Banfield J.F."/>
        </authorList>
    </citation>
    <scope>NUCLEOTIDE SEQUENCE [LARGE SCALE GENOMIC DNA]</scope>
</reference>
<dbReference type="STRING" id="1797291.A2V47_07835"/>
<proteinExistence type="predicted"/>